<dbReference type="EMBL" id="JBHSKG010000013">
    <property type="protein sequence ID" value="MFC5141048.1"/>
    <property type="molecule type" value="Genomic_DNA"/>
</dbReference>
<evidence type="ECO:0000313" key="4">
    <source>
        <dbReference type="Proteomes" id="UP001596175"/>
    </source>
</evidence>
<keyword evidence="2" id="KW-0812">Transmembrane</keyword>
<comment type="caution">
    <text evidence="3">The sequence shown here is derived from an EMBL/GenBank/DDBJ whole genome shotgun (WGS) entry which is preliminary data.</text>
</comment>
<accession>A0ABV9ZHL3</accession>
<keyword evidence="4" id="KW-1185">Reference proteome</keyword>
<feature type="compositionally biased region" description="Low complexity" evidence="1">
    <location>
        <begin position="95"/>
        <end position="108"/>
    </location>
</feature>
<dbReference type="RefSeq" id="WP_378023203.1">
    <property type="nucleotide sequence ID" value="NZ_JBHSKG010000013.1"/>
</dbReference>
<keyword evidence="2" id="KW-1133">Transmembrane helix</keyword>
<feature type="transmembrane region" description="Helical" evidence="2">
    <location>
        <begin position="29"/>
        <end position="49"/>
    </location>
</feature>
<name>A0ABV9ZHL3_9PSEU</name>
<evidence type="ECO:0000256" key="2">
    <source>
        <dbReference type="SAM" id="Phobius"/>
    </source>
</evidence>
<reference evidence="4" key="1">
    <citation type="journal article" date="2019" name="Int. J. Syst. Evol. Microbiol.">
        <title>The Global Catalogue of Microorganisms (GCM) 10K type strain sequencing project: providing services to taxonomists for standard genome sequencing and annotation.</title>
        <authorList>
            <consortium name="The Broad Institute Genomics Platform"/>
            <consortium name="The Broad Institute Genome Sequencing Center for Infectious Disease"/>
            <person name="Wu L."/>
            <person name="Ma J."/>
        </authorList>
    </citation>
    <scope>NUCLEOTIDE SEQUENCE [LARGE SCALE GENOMIC DNA]</scope>
    <source>
        <strain evidence="4">XZYJ18</strain>
    </source>
</reference>
<gene>
    <name evidence="3" type="ORF">ACFPK1_22625</name>
</gene>
<dbReference type="Proteomes" id="UP001596175">
    <property type="component" value="Unassembled WGS sequence"/>
</dbReference>
<evidence type="ECO:0000256" key="1">
    <source>
        <dbReference type="SAM" id="MobiDB-lite"/>
    </source>
</evidence>
<keyword evidence="2" id="KW-0472">Membrane</keyword>
<feature type="region of interest" description="Disordered" evidence="1">
    <location>
        <begin position="52"/>
        <end position="121"/>
    </location>
</feature>
<proteinExistence type="predicted"/>
<organism evidence="3 4">
    <name type="scientific">Actinomycetospora rhizophila</name>
    <dbReference type="NCBI Taxonomy" id="1416876"/>
    <lineage>
        <taxon>Bacteria</taxon>
        <taxon>Bacillati</taxon>
        <taxon>Actinomycetota</taxon>
        <taxon>Actinomycetes</taxon>
        <taxon>Pseudonocardiales</taxon>
        <taxon>Pseudonocardiaceae</taxon>
        <taxon>Actinomycetospora</taxon>
    </lineage>
</organism>
<protein>
    <recommendedName>
        <fullName evidence="5">Integral membrane protein</fullName>
    </recommendedName>
</protein>
<sequence length="121" mass="11890">MRSALLLLGGLVLLGAGIAVIALGVPGGWVFGPGLIVAGLLVKVAGFLLTDDAPGTPPGGSGRTVTTLGPAAERTRGATAAGRTSALRRARTARTARATEAARAAALSPVTGRRGPGRRAS</sequence>
<evidence type="ECO:0000313" key="3">
    <source>
        <dbReference type="EMBL" id="MFC5141048.1"/>
    </source>
</evidence>
<evidence type="ECO:0008006" key="5">
    <source>
        <dbReference type="Google" id="ProtNLM"/>
    </source>
</evidence>